<dbReference type="InterPro" id="IPR011701">
    <property type="entry name" value="MFS"/>
</dbReference>
<dbReference type="PANTHER" id="PTHR23510">
    <property type="entry name" value="INNER MEMBRANE TRANSPORT PROTEIN YAJR"/>
    <property type="match status" value="1"/>
</dbReference>
<reference evidence="7" key="2">
    <citation type="submission" date="2025-08" db="UniProtKB">
        <authorList>
            <consortium name="Ensembl"/>
        </authorList>
    </citation>
    <scope>IDENTIFICATION</scope>
</reference>
<evidence type="ECO:0000256" key="1">
    <source>
        <dbReference type="ARBA" id="ARBA00004127"/>
    </source>
</evidence>
<organism evidence="7 8">
    <name type="scientific">Ailuropoda melanoleuca</name>
    <name type="common">Giant panda</name>
    <dbReference type="NCBI Taxonomy" id="9646"/>
    <lineage>
        <taxon>Eukaryota</taxon>
        <taxon>Metazoa</taxon>
        <taxon>Chordata</taxon>
        <taxon>Craniata</taxon>
        <taxon>Vertebrata</taxon>
        <taxon>Euteleostomi</taxon>
        <taxon>Mammalia</taxon>
        <taxon>Eutheria</taxon>
        <taxon>Laurasiatheria</taxon>
        <taxon>Carnivora</taxon>
        <taxon>Caniformia</taxon>
        <taxon>Ursidae</taxon>
        <taxon>Ailuropoda</taxon>
    </lineage>
</organism>
<feature type="transmembrane region" description="Helical" evidence="6">
    <location>
        <begin position="378"/>
        <end position="398"/>
    </location>
</feature>
<dbReference type="GO" id="GO:0012505">
    <property type="term" value="C:endomembrane system"/>
    <property type="evidence" value="ECO:0007669"/>
    <property type="project" value="UniProtKB-SubCell"/>
</dbReference>
<feature type="transmembrane region" description="Helical" evidence="6">
    <location>
        <begin position="42"/>
        <end position="64"/>
    </location>
</feature>
<feature type="transmembrane region" description="Helical" evidence="6">
    <location>
        <begin position="108"/>
        <end position="127"/>
    </location>
</feature>
<gene>
    <name evidence="7" type="primary">MFSD8</name>
</gene>
<dbReference type="SUPFAM" id="SSF103473">
    <property type="entry name" value="MFS general substrate transporter"/>
    <property type="match status" value="2"/>
</dbReference>
<dbReference type="InterPro" id="IPR051068">
    <property type="entry name" value="MFS_Domain-Containing_Protein"/>
</dbReference>
<proteinExistence type="predicted"/>
<evidence type="ECO:0000256" key="2">
    <source>
        <dbReference type="ARBA" id="ARBA00022448"/>
    </source>
</evidence>
<dbReference type="Pfam" id="PF07690">
    <property type="entry name" value="MFS_1"/>
    <property type="match status" value="2"/>
</dbReference>
<evidence type="ECO:0000256" key="5">
    <source>
        <dbReference type="ARBA" id="ARBA00023136"/>
    </source>
</evidence>
<dbReference type="Proteomes" id="UP000008912">
    <property type="component" value="Unassembled WGS sequence"/>
</dbReference>
<accession>A0A7N5KMT3</accession>
<feature type="transmembrane region" description="Helical" evidence="6">
    <location>
        <begin position="76"/>
        <end position="96"/>
    </location>
</feature>
<dbReference type="AlphaFoldDB" id="A0A7N5KMT3"/>
<dbReference type="Gene3D" id="1.20.1250.20">
    <property type="entry name" value="MFS general substrate transporter like domains"/>
    <property type="match status" value="2"/>
</dbReference>
<evidence type="ECO:0000256" key="6">
    <source>
        <dbReference type="SAM" id="Phobius"/>
    </source>
</evidence>
<reference evidence="7 8" key="1">
    <citation type="journal article" date="2010" name="Nature">
        <title>The sequence and de novo assembly of the giant panda genome.</title>
        <authorList>
            <person name="Li R."/>
            <person name="Fan W."/>
            <person name="Tian G."/>
            <person name="Zhu H."/>
            <person name="He L."/>
            <person name="Cai J."/>
            <person name="Huang Q."/>
            <person name="Cai Q."/>
            <person name="Li B."/>
            <person name="Bai Y."/>
            <person name="Zhang Z."/>
            <person name="Zhang Y."/>
            <person name="Wang W."/>
            <person name="Li J."/>
            <person name="Wei F."/>
            <person name="Li H."/>
            <person name="Jian M."/>
            <person name="Li J."/>
            <person name="Zhang Z."/>
            <person name="Nielsen R."/>
            <person name="Li D."/>
            <person name="Gu W."/>
            <person name="Yang Z."/>
            <person name="Xuan Z."/>
            <person name="Ryder O.A."/>
            <person name="Leung F.C."/>
            <person name="Zhou Y."/>
            <person name="Cao J."/>
            <person name="Sun X."/>
            <person name="Fu Y."/>
            <person name="Fang X."/>
            <person name="Guo X."/>
            <person name="Wang B."/>
            <person name="Hou R."/>
            <person name="Shen F."/>
            <person name="Mu B."/>
            <person name="Ni P."/>
            <person name="Lin R."/>
            <person name="Qian W."/>
            <person name="Wang G."/>
            <person name="Yu C."/>
            <person name="Nie W."/>
            <person name="Wang J."/>
            <person name="Wu Z."/>
            <person name="Liang H."/>
            <person name="Min J."/>
            <person name="Wu Q."/>
            <person name="Cheng S."/>
            <person name="Ruan J."/>
            <person name="Wang M."/>
            <person name="Shi Z."/>
            <person name="Wen M."/>
            <person name="Liu B."/>
            <person name="Ren X."/>
            <person name="Zheng H."/>
            <person name="Dong D."/>
            <person name="Cook K."/>
            <person name="Shan G."/>
            <person name="Zhang H."/>
            <person name="Kosiol C."/>
            <person name="Xie X."/>
            <person name="Lu Z."/>
            <person name="Zheng H."/>
            <person name="Li Y."/>
            <person name="Steiner C.C."/>
            <person name="Lam T.T."/>
            <person name="Lin S."/>
            <person name="Zhang Q."/>
            <person name="Li G."/>
            <person name="Tian J."/>
            <person name="Gong T."/>
            <person name="Liu H."/>
            <person name="Zhang D."/>
            <person name="Fang L."/>
            <person name="Ye C."/>
            <person name="Zhang J."/>
            <person name="Hu W."/>
            <person name="Xu A."/>
            <person name="Ren Y."/>
            <person name="Zhang G."/>
            <person name="Bruford M.W."/>
            <person name="Li Q."/>
            <person name="Ma L."/>
            <person name="Guo Y."/>
            <person name="An N."/>
            <person name="Hu Y."/>
            <person name="Zheng Y."/>
            <person name="Shi Y."/>
            <person name="Li Z."/>
            <person name="Liu Q."/>
            <person name="Chen Y."/>
            <person name="Zhao J."/>
            <person name="Qu N."/>
            <person name="Zhao S."/>
            <person name="Tian F."/>
            <person name="Wang X."/>
            <person name="Wang H."/>
            <person name="Xu L."/>
            <person name="Liu X."/>
            <person name="Vinar T."/>
            <person name="Wang Y."/>
            <person name="Lam T.W."/>
            <person name="Yiu S.M."/>
            <person name="Liu S."/>
            <person name="Zhang H."/>
            <person name="Li D."/>
            <person name="Huang Y."/>
            <person name="Wang X."/>
            <person name="Yang G."/>
            <person name="Jiang Z."/>
            <person name="Wang J."/>
            <person name="Qin N."/>
            <person name="Li L."/>
            <person name="Li J."/>
            <person name="Bolund L."/>
            <person name="Kristiansen K."/>
            <person name="Wong G.K."/>
            <person name="Olson M."/>
            <person name="Zhang X."/>
            <person name="Li S."/>
            <person name="Yang H."/>
            <person name="Wang J."/>
            <person name="Wang J."/>
        </authorList>
    </citation>
    <scope>NUCLEOTIDE SEQUENCE [LARGE SCALE GENOMIC DNA]</scope>
</reference>
<keyword evidence="3 6" id="KW-0812">Transmembrane</keyword>
<protein>
    <submittedName>
        <fullName evidence="7">Major facilitator superfamily domain containing 8</fullName>
    </submittedName>
</protein>
<evidence type="ECO:0000256" key="3">
    <source>
        <dbReference type="ARBA" id="ARBA00022692"/>
    </source>
</evidence>
<keyword evidence="8" id="KW-1185">Reference proteome</keyword>
<feature type="transmembrane region" description="Helical" evidence="6">
    <location>
        <begin position="235"/>
        <end position="254"/>
    </location>
</feature>
<reference evidence="7" key="3">
    <citation type="submission" date="2025-09" db="UniProtKB">
        <authorList>
            <consortium name="Ensembl"/>
        </authorList>
    </citation>
    <scope>IDENTIFICATION</scope>
</reference>
<name>A0A7N5KMT3_AILME</name>
<dbReference type="PANTHER" id="PTHR23510:SF3">
    <property type="entry name" value="MAJOR FACILITATOR SUPERFAMILY DOMAIN-CONTAINING PROTEIN 8"/>
    <property type="match status" value="1"/>
</dbReference>
<feature type="transmembrane region" description="Helical" evidence="6">
    <location>
        <begin position="314"/>
        <end position="336"/>
    </location>
</feature>
<comment type="subcellular location">
    <subcellularLocation>
        <location evidence="1">Endomembrane system</location>
        <topology evidence="1">Multi-pass membrane protein</topology>
    </subcellularLocation>
</comment>
<feature type="transmembrane region" description="Helical" evidence="6">
    <location>
        <begin position="348"/>
        <end position="372"/>
    </location>
</feature>
<sequence length="413" mass="46152">MASMGVDAEQEPLLGDLTPGSREWDIIETEEHYKSRWISIRILYLTMFLSSVGFSIVIMSIWPYLQKIDQTADASFLGWVIASFSLGQMVASPIFGLWSNYRPRKEPLIVSIFISVTANCLYAYVHVPASHNKYYMLIARGLVGFGAASTDEAQVPQGNIDQVAVVATNVLFFVVLFIFALFETIVTPLTMDMYAWTREQAVLYNGIILAVLGVESVIIFMGVKLLSKKIGERAILLGGLIVVWVGFFILLPWGNQFPKIQWEDLHNNSIPNTFGEIIIAFWKSPREDHNEEPTGCPIEQAWCLYIPMIHLAQFLTSAALIGVGYPSCNVMSYTLYSKILGPKPQGVYMGWLTASGSAARILGPVFISQLYTSWGPRWAFSLVCGVVVLTILLLLVVYKRLVAFSVRHGRIQE</sequence>
<feature type="transmembrane region" description="Helical" evidence="6">
    <location>
        <begin position="202"/>
        <end position="223"/>
    </location>
</feature>
<evidence type="ECO:0000313" key="8">
    <source>
        <dbReference type="Proteomes" id="UP000008912"/>
    </source>
</evidence>
<dbReference type="GeneTree" id="ENSGT00530000063854"/>
<dbReference type="CDD" id="cd17326">
    <property type="entry name" value="MFS_MFSD8"/>
    <property type="match status" value="1"/>
</dbReference>
<keyword evidence="5 6" id="KW-0472">Membrane</keyword>
<keyword evidence="4 6" id="KW-1133">Transmembrane helix</keyword>
<dbReference type="GO" id="GO:0005765">
    <property type="term" value="C:lysosomal membrane"/>
    <property type="evidence" value="ECO:0007669"/>
    <property type="project" value="TreeGrafter"/>
</dbReference>
<dbReference type="InterPro" id="IPR036259">
    <property type="entry name" value="MFS_trans_sf"/>
</dbReference>
<feature type="transmembrane region" description="Helical" evidence="6">
    <location>
        <begin position="163"/>
        <end position="182"/>
    </location>
</feature>
<dbReference type="Ensembl" id="ENSAMET00000033967.1">
    <property type="protein sequence ID" value="ENSAMEP00000042765.1"/>
    <property type="gene ID" value="ENSAMEG00000002722.2"/>
</dbReference>
<evidence type="ECO:0000256" key="4">
    <source>
        <dbReference type="ARBA" id="ARBA00022989"/>
    </source>
</evidence>
<keyword evidence="2" id="KW-0813">Transport</keyword>
<evidence type="ECO:0000313" key="7">
    <source>
        <dbReference type="Ensembl" id="ENSAMEP00000042765.1"/>
    </source>
</evidence>
<dbReference type="GO" id="GO:0022857">
    <property type="term" value="F:transmembrane transporter activity"/>
    <property type="evidence" value="ECO:0007669"/>
    <property type="project" value="InterPro"/>
</dbReference>